<dbReference type="PANTHER" id="PTHR46518:SF1">
    <property type="entry name" value="OUTER DYNEIN ARM-DOCKING COMPLEX SUBUNIT 3"/>
    <property type="match status" value="1"/>
</dbReference>
<keyword evidence="3" id="KW-1185">Reference proteome</keyword>
<feature type="region of interest" description="Disordered" evidence="2">
    <location>
        <begin position="525"/>
        <end position="559"/>
    </location>
</feature>
<dbReference type="PANTHER" id="PTHR46518">
    <property type="entry name" value="COILED-COIL DOMAIN-CONTAINING PROTEIN 151"/>
    <property type="match status" value="1"/>
</dbReference>
<gene>
    <name evidence="4" type="primary">LOC113204902</name>
</gene>
<proteinExistence type="predicted"/>
<dbReference type="RefSeq" id="XP_026276064.1">
    <property type="nucleotide sequence ID" value="XM_026420279.2"/>
</dbReference>
<dbReference type="GO" id="GO:0097542">
    <property type="term" value="C:ciliary tip"/>
    <property type="evidence" value="ECO:0007669"/>
    <property type="project" value="TreeGrafter"/>
</dbReference>
<keyword evidence="1" id="KW-0175">Coiled coil</keyword>
<organism evidence="3 4">
    <name type="scientific">Frankliniella occidentalis</name>
    <name type="common">Western flower thrips</name>
    <name type="synonym">Euthrips occidentalis</name>
    <dbReference type="NCBI Taxonomy" id="133901"/>
    <lineage>
        <taxon>Eukaryota</taxon>
        <taxon>Metazoa</taxon>
        <taxon>Ecdysozoa</taxon>
        <taxon>Arthropoda</taxon>
        <taxon>Hexapoda</taxon>
        <taxon>Insecta</taxon>
        <taxon>Pterygota</taxon>
        <taxon>Neoptera</taxon>
        <taxon>Paraneoptera</taxon>
        <taxon>Thysanoptera</taxon>
        <taxon>Terebrantia</taxon>
        <taxon>Thripoidea</taxon>
        <taxon>Thripidae</taxon>
        <taxon>Frankliniella</taxon>
    </lineage>
</organism>
<sequence>MPFSSPVDENDLNATNKKIIELKKKIQLSEGQRKAHYEECESEKKRNAEKIRLLKKEVKELRIKLSQPPRCDGNVLKKYCHNPKDTFSLREKRKEDAVEIMDLKVIDLKKKLDLLRYQSKQHQEKMKSLADEYKKLMQKKQQSRLIKNKSEAQKERNTLENHIHRIEMNMMEADHVKRKYLSIRASLLDDSVEFESSLRNMEDVIVKQEHEIKHLEDINSEALSLRDSTKSMLLRQEASAMSISKARERQLHEFKMRVEERKAALEQLERRIFPTGRPVIQREDSHGTPDSAQVAEDDCTRKTEFYENAFLKLKEATGVSETEEVLQRFLGQKETKSRLTYLRKNTEDEKKKLEKRKEVMLAQLEAFKFAEVKDKEVNVEEMEQVKLNIKKRKDEILKLEENIKSVSEQLQNIRDILHRISTKIEIIDDVKVPDTTDDLREVESFLNILEQKIQNTISRTNLVSEMIDQMNEGTQEPGEIPDNTLSVVSSQMPTQRTTAVMTTAEPTPQEGPCPEDLWQFSSKPGAALSGSGVAPNRKDIASTSAPTIPEADEEEECPTRSFLKRQAQLIVDAKSRRKAFRGVSIIKSRK</sequence>
<evidence type="ECO:0000313" key="4">
    <source>
        <dbReference type="RefSeq" id="XP_026276064.1"/>
    </source>
</evidence>
<dbReference type="GO" id="GO:0036064">
    <property type="term" value="C:ciliary basal body"/>
    <property type="evidence" value="ECO:0007669"/>
    <property type="project" value="TreeGrafter"/>
</dbReference>
<dbReference type="GO" id="GO:0036158">
    <property type="term" value="P:outer dynein arm assembly"/>
    <property type="evidence" value="ECO:0007669"/>
    <property type="project" value="InterPro"/>
</dbReference>
<dbReference type="CTD" id="39345"/>
<dbReference type="KEGG" id="foc:113204902"/>
<name>A0A6J1S4C3_FRAOC</name>
<dbReference type="GO" id="GO:0035253">
    <property type="term" value="C:ciliary rootlet"/>
    <property type="evidence" value="ECO:0007669"/>
    <property type="project" value="TreeGrafter"/>
</dbReference>
<dbReference type="GO" id="GO:0003341">
    <property type="term" value="P:cilium movement"/>
    <property type="evidence" value="ECO:0007669"/>
    <property type="project" value="InterPro"/>
</dbReference>
<dbReference type="OrthoDB" id="269804at2759"/>
<evidence type="ECO:0000256" key="2">
    <source>
        <dbReference type="SAM" id="MobiDB-lite"/>
    </source>
</evidence>
<feature type="coiled-coil region" evidence="1">
    <location>
        <begin position="336"/>
        <end position="416"/>
    </location>
</feature>
<reference evidence="4" key="1">
    <citation type="submission" date="2025-08" db="UniProtKB">
        <authorList>
            <consortium name="RefSeq"/>
        </authorList>
    </citation>
    <scope>IDENTIFICATION</scope>
    <source>
        <tissue evidence="4">Whole organism</tissue>
    </source>
</reference>
<feature type="coiled-coil region" evidence="1">
    <location>
        <begin position="112"/>
        <end position="169"/>
    </location>
</feature>
<evidence type="ECO:0000313" key="3">
    <source>
        <dbReference type="Proteomes" id="UP000504606"/>
    </source>
</evidence>
<evidence type="ECO:0000256" key="1">
    <source>
        <dbReference type="SAM" id="Coils"/>
    </source>
</evidence>
<accession>A0A6J1S4C3</accession>
<dbReference type="Proteomes" id="UP000504606">
    <property type="component" value="Unplaced"/>
</dbReference>
<dbReference type="InterPro" id="IPR033192">
    <property type="entry name" value="ODAD3"/>
</dbReference>
<dbReference type="GeneID" id="113204902"/>
<dbReference type="AlphaFoldDB" id="A0A6J1S4C3"/>
<protein>
    <submittedName>
        <fullName evidence="4">Outer dynein arm-docking complex subunit 3</fullName>
    </submittedName>
</protein>
<feature type="coiled-coil region" evidence="1">
    <location>
        <begin position="12"/>
        <end position="64"/>
    </location>
</feature>